<reference evidence="2 3" key="1">
    <citation type="submission" date="2022-06" db="EMBL/GenBank/DDBJ databases">
        <title>Sequencing the genomes of 1000 actinobacteria strains.</title>
        <authorList>
            <person name="Klenk H.-P."/>
        </authorList>
    </citation>
    <scope>NUCLEOTIDE SEQUENCE [LARGE SCALE GENOMIC DNA]</scope>
    <source>
        <strain evidence="2 3">DSM 44170</strain>
    </source>
</reference>
<feature type="compositionally biased region" description="Basic and acidic residues" evidence="1">
    <location>
        <begin position="153"/>
        <end position="163"/>
    </location>
</feature>
<organism evidence="2 3">
    <name type="scientific">Nonomuraea roseoviolacea subsp. carminata</name>
    <dbReference type="NCBI Taxonomy" id="160689"/>
    <lineage>
        <taxon>Bacteria</taxon>
        <taxon>Bacillati</taxon>
        <taxon>Actinomycetota</taxon>
        <taxon>Actinomycetes</taxon>
        <taxon>Streptosporangiales</taxon>
        <taxon>Streptosporangiaceae</taxon>
        <taxon>Nonomuraea</taxon>
    </lineage>
</organism>
<feature type="compositionally biased region" description="Basic and acidic residues" evidence="1">
    <location>
        <begin position="92"/>
        <end position="145"/>
    </location>
</feature>
<keyword evidence="3" id="KW-1185">Reference proteome</keyword>
<evidence type="ECO:0000313" key="3">
    <source>
        <dbReference type="Proteomes" id="UP001320766"/>
    </source>
</evidence>
<feature type="compositionally biased region" description="Basic and acidic residues" evidence="1">
    <location>
        <begin position="243"/>
        <end position="277"/>
    </location>
</feature>
<protein>
    <submittedName>
        <fullName evidence="2">Uncharacterized protein</fullName>
    </submittedName>
</protein>
<gene>
    <name evidence="2" type="ORF">HD595_008158</name>
</gene>
<evidence type="ECO:0000313" key="2">
    <source>
        <dbReference type="EMBL" id="MCP2352036.1"/>
    </source>
</evidence>
<feature type="region of interest" description="Disordered" evidence="1">
    <location>
        <begin position="32"/>
        <end position="295"/>
    </location>
</feature>
<name>A0ABT1KDD8_9ACTN</name>
<dbReference type="EMBL" id="JAMZEC010000001">
    <property type="protein sequence ID" value="MCP2352036.1"/>
    <property type="molecule type" value="Genomic_DNA"/>
</dbReference>
<feature type="compositionally biased region" description="Polar residues" evidence="1">
    <location>
        <begin position="195"/>
        <end position="204"/>
    </location>
</feature>
<accession>A0ABT1KDD8</accession>
<feature type="compositionally biased region" description="Low complexity" evidence="1">
    <location>
        <begin position="167"/>
        <end position="177"/>
    </location>
</feature>
<feature type="compositionally biased region" description="Low complexity" evidence="1">
    <location>
        <begin position="278"/>
        <end position="293"/>
    </location>
</feature>
<proteinExistence type="predicted"/>
<evidence type="ECO:0000256" key="1">
    <source>
        <dbReference type="SAM" id="MobiDB-lite"/>
    </source>
</evidence>
<dbReference type="Proteomes" id="UP001320766">
    <property type="component" value="Unassembled WGS sequence"/>
</dbReference>
<sequence length="328" mass="33984">MDRVTVATLAVTAVSVALGAWLGMYPPGAGAPDAQAKGSGTATLASPAVPEPSVDGDAGRAGADGRPGTRRTRVRADARWHHHAHGPARGRGGRDARGDDRGVAGTDGRHGGARGGKGDDRGGGRSGGDDGRRNGSADDAAREGIRAGTARPAAREGARDGGRARRPLAARAVTPAPRRQPSPAPRTGVPGGTGASRSQGSATTPWAAPREQGAVAMPRDERGEAAFPGRARGVALRDGATGGEHRGAAHRREGREHRVRRDDGRTARRPEARKGRDGQASPSASPSGASARPGEVRELARRWCDDNMSWDGVLWRSCHAYIERQTTM</sequence>
<comment type="caution">
    <text evidence="2">The sequence shown here is derived from an EMBL/GenBank/DDBJ whole genome shotgun (WGS) entry which is preliminary data.</text>
</comment>